<gene>
    <name evidence="2" type="ORF">M9Y10_015028</name>
</gene>
<feature type="compositionally biased region" description="Polar residues" evidence="1">
    <location>
        <begin position="250"/>
        <end position="261"/>
    </location>
</feature>
<evidence type="ECO:0000313" key="2">
    <source>
        <dbReference type="EMBL" id="KAK8897094.1"/>
    </source>
</evidence>
<evidence type="ECO:0000256" key="1">
    <source>
        <dbReference type="SAM" id="MobiDB-lite"/>
    </source>
</evidence>
<feature type="region of interest" description="Disordered" evidence="1">
    <location>
        <begin position="215"/>
        <end position="294"/>
    </location>
</feature>
<feature type="compositionally biased region" description="Low complexity" evidence="1">
    <location>
        <begin position="215"/>
        <end position="249"/>
    </location>
</feature>
<dbReference type="EMBL" id="JAPFFF010000002">
    <property type="protein sequence ID" value="KAK8897094.1"/>
    <property type="molecule type" value="Genomic_DNA"/>
</dbReference>
<feature type="compositionally biased region" description="Acidic residues" evidence="1">
    <location>
        <begin position="266"/>
        <end position="294"/>
    </location>
</feature>
<accession>A0ABR2L193</accession>
<organism evidence="2 3">
    <name type="scientific">Tritrichomonas musculus</name>
    <dbReference type="NCBI Taxonomy" id="1915356"/>
    <lineage>
        <taxon>Eukaryota</taxon>
        <taxon>Metamonada</taxon>
        <taxon>Parabasalia</taxon>
        <taxon>Tritrichomonadida</taxon>
        <taxon>Tritrichomonadidae</taxon>
        <taxon>Tritrichomonas</taxon>
    </lineage>
</organism>
<feature type="compositionally biased region" description="Acidic residues" evidence="1">
    <location>
        <begin position="180"/>
        <end position="202"/>
    </location>
</feature>
<dbReference type="Proteomes" id="UP001470230">
    <property type="component" value="Unassembled WGS sequence"/>
</dbReference>
<feature type="region of interest" description="Disordered" evidence="1">
    <location>
        <begin position="165"/>
        <end position="202"/>
    </location>
</feature>
<evidence type="ECO:0000313" key="3">
    <source>
        <dbReference type="Proteomes" id="UP001470230"/>
    </source>
</evidence>
<sequence>MSNIPQLDIAPPSYRCSQRLPASCRYRVDHVFTPVSSQKEVQDFLTNCADRLENSKLETAHHPTMHLINKRRVLKPRYNNGRYATQTQRNDASARQVQMQIQRQYHQTAKKPLPPVYDEENQVYEPQNYGVTVNIFQSEYNQDNLISVPQSIRIRMYHRNEMIQSQTNDEEINDTQVNNEVDDDLPIPPYEEDNENLGEEIDEKDIDKAADSIEATNNTEASNNTEVANNPEAADNTEAANNTQNAENDSPPTEDSNNENPQIEIESNEDENQNNDNEDTNENTGDPDDNGSTQ</sequence>
<name>A0ABR2L193_9EUKA</name>
<protein>
    <submittedName>
        <fullName evidence="2">Uncharacterized protein</fullName>
    </submittedName>
</protein>
<keyword evidence="3" id="KW-1185">Reference proteome</keyword>
<proteinExistence type="predicted"/>
<reference evidence="2 3" key="1">
    <citation type="submission" date="2024-04" db="EMBL/GenBank/DDBJ databases">
        <title>Tritrichomonas musculus Genome.</title>
        <authorList>
            <person name="Alves-Ferreira E."/>
            <person name="Grigg M."/>
            <person name="Lorenzi H."/>
            <person name="Galac M."/>
        </authorList>
    </citation>
    <scope>NUCLEOTIDE SEQUENCE [LARGE SCALE GENOMIC DNA]</scope>
    <source>
        <strain evidence="2 3">EAF2021</strain>
    </source>
</reference>
<comment type="caution">
    <text evidence="2">The sequence shown here is derived from an EMBL/GenBank/DDBJ whole genome shotgun (WGS) entry which is preliminary data.</text>
</comment>